<reference evidence="1 2" key="1">
    <citation type="submission" date="2019-02" db="EMBL/GenBank/DDBJ databases">
        <title>Deep-cultivation of Planctomycetes and their phenomic and genomic characterization uncovers novel biology.</title>
        <authorList>
            <person name="Wiegand S."/>
            <person name="Jogler M."/>
            <person name="Boedeker C."/>
            <person name="Pinto D."/>
            <person name="Vollmers J."/>
            <person name="Rivas-Marin E."/>
            <person name="Kohn T."/>
            <person name="Peeters S.H."/>
            <person name="Heuer A."/>
            <person name="Rast P."/>
            <person name="Oberbeckmann S."/>
            <person name="Bunk B."/>
            <person name="Jeske O."/>
            <person name="Meyerdierks A."/>
            <person name="Storesund J.E."/>
            <person name="Kallscheuer N."/>
            <person name="Luecker S."/>
            <person name="Lage O.M."/>
            <person name="Pohl T."/>
            <person name="Merkel B.J."/>
            <person name="Hornburger P."/>
            <person name="Mueller R.-W."/>
            <person name="Bruemmer F."/>
            <person name="Labrenz M."/>
            <person name="Spormann A.M."/>
            <person name="Op den Camp H."/>
            <person name="Overmann J."/>
            <person name="Amann R."/>
            <person name="Jetten M.S.M."/>
            <person name="Mascher T."/>
            <person name="Medema M.H."/>
            <person name="Devos D.P."/>
            <person name="Kaster A.-K."/>
            <person name="Ovreas L."/>
            <person name="Rohde M."/>
            <person name="Galperin M.Y."/>
            <person name="Jogler C."/>
        </authorList>
    </citation>
    <scope>NUCLEOTIDE SEQUENCE [LARGE SCALE GENOMIC DNA]</scope>
    <source>
        <strain evidence="1 2">V6</strain>
    </source>
</reference>
<dbReference type="EMBL" id="CP036347">
    <property type="protein sequence ID" value="QDU04227.1"/>
    <property type="molecule type" value="Genomic_DNA"/>
</dbReference>
<protein>
    <submittedName>
        <fullName evidence="1">Uncharacterized protein</fullName>
    </submittedName>
</protein>
<organism evidence="1 2">
    <name type="scientific">Gimesia chilikensis</name>
    <dbReference type="NCBI Taxonomy" id="2605989"/>
    <lineage>
        <taxon>Bacteria</taxon>
        <taxon>Pseudomonadati</taxon>
        <taxon>Planctomycetota</taxon>
        <taxon>Planctomycetia</taxon>
        <taxon>Planctomycetales</taxon>
        <taxon>Planctomycetaceae</taxon>
        <taxon>Gimesia</taxon>
    </lineage>
</organism>
<name>A0A517WG96_9PLAN</name>
<gene>
    <name evidence="1" type="ORF">V6x_39540</name>
</gene>
<evidence type="ECO:0000313" key="1">
    <source>
        <dbReference type="EMBL" id="QDU04227.1"/>
    </source>
</evidence>
<sequence>MSDANKISMQAPVLKNQALNKGLVSEPDMLLRNMHANTGWFLFEDSKSNQERSLFYQRRIFIWYGTNSLFTDREIPDTSADLFFVFLPGLAL</sequence>
<dbReference type="Proteomes" id="UP000320722">
    <property type="component" value="Chromosome"/>
</dbReference>
<dbReference type="AlphaFoldDB" id="A0A517WG96"/>
<evidence type="ECO:0000313" key="2">
    <source>
        <dbReference type="Proteomes" id="UP000320722"/>
    </source>
</evidence>
<accession>A0A517WG96</accession>
<proteinExistence type="predicted"/>